<evidence type="ECO:0000256" key="3">
    <source>
        <dbReference type="SAM" id="SignalP"/>
    </source>
</evidence>
<dbReference type="GO" id="GO:0043190">
    <property type="term" value="C:ATP-binding cassette (ABC) transporter complex"/>
    <property type="evidence" value="ECO:0007669"/>
    <property type="project" value="InterPro"/>
</dbReference>
<dbReference type="InterPro" id="IPR005770">
    <property type="entry name" value="PhnD"/>
</dbReference>
<dbReference type="Gene3D" id="3.40.190.10">
    <property type="entry name" value="Periplasmic binding protein-like II"/>
    <property type="match status" value="2"/>
</dbReference>
<feature type="domain" description="Solute-binding protein family 3/N-terminal" evidence="4">
    <location>
        <begin position="31"/>
        <end position="265"/>
    </location>
</feature>
<dbReference type="NCBIfam" id="TIGR01098">
    <property type="entry name" value="3A0109s03R"/>
    <property type="match status" value="1"/>
</dbReference>
<dbReference type="SUPFAM" id="SSF53850">
    <property type="entry name" value="Periplasmic binding protein-like II"/>
    <property type="match status" value="1"/>
</dbReference>
<evidence type="ECO:0000313" key="5">
    <source>
        <dbReference type="EMBL" id="PTQ51410.1"/>
    </source>
</evidence>
<dbReference type="CDD" id="cd01071">
    <property type="entry name" value="PBP2_PhnD_like"/>
    <property type="match status" value="1"/>
</dbReference>
<organism evidence="5 6">
    <name type="scientific">Brockia lithotrophica</name>
    <dbReference type="NCBI Taxonomy" id="933949"/>
    <lineage>
        <taxon>Bacteria</taxon>
        <taxon>Bacillati</taxon>
        <taxon>Bacillota</taxon>
        <taxon>Bacilli</taxon>
        <taxon>Bacillales</taxon>
        <taxon>Bacillales Family X. Incertae Sedis</taxon>
        <taxon>Brockia</taxon>
    </lineage>
</organism>
<dbReference type="PROSITE" id="PS51257">
    <property type="entry name" value="PROKAR_LIPOPROTEIN"/>
    <property type="match status" value="1"/>
</dbReference>
<evidence type="ECO:0000313" key="6">
    <source>
        <dbReference type="Proteomes" id="UP000244016"/>
    </source>
</evidence>
<proteinExistence type="inferred from homology"/>
<feature type="chain" id="PRO_5038751319" evidence="3">
    <location>
        <begin position="19"/>
        <end position="290"/>
    </location>
</feature>
<keyword evidence="2 3" id="KW-0732">Signal</keyword>
<sequence>MKRVVFFLLAAFVAVGLAACGGQGSSGKVDKLVVGFVPSQEAENLQAKAKPLADLLSQKLGVPVEVFVGTDYNGVIEAMGAKKVDIGFLNPVGYVVAKDKGYADVILLAERNGSKTYRSQFVVPKDSPIQKLEDLKGKKIAWVDPNSTSGYIYPAAMLKEKGIDPEKDVQGTFAGGHDKAIMALLRGDVDAAVSFDDARSIVAKSEPSVMEKTRILAYSPDIPNDTISVRSSLPQEWKDKIKQAFLDVAKDEQGKKVIKEIYSHDGYAEGKDSDFDVVRSTMKLMDIKLK</sequence>
<dbReference type="AlphaFoldDB" id="A0A2T5G5E6"/>
<evidence type="ECO:0000256" key="2">
    <source>
        <dbReference type="ARBA" id="ARBA00022729"/>
    </source>
</evidence>
<evidence type="ECO:0000256" key="1">
    <source>
        <dbReference type="ARBA" id="ARBA00007162"/>
    </source>
</evidence>
<reference evidence="5 6" key="1">
    <citation type="submission" date="2017-08" db="EMBL/GenBank/DDBJ databases">
        <title>Burning lignite coal seam in the remote Altai Mountains harbors a hydrogen-driven thermophilic microbial community.</title>
        <authorList>
            <person name="Kadnikov V.V."/>
            <person name="Mardanov A.V."/>
            <person name="Ivasenko D."/>
            <person name="Beletsky A.V."/>
            <person name="Karnachuk O.V."/>
            <person name="Ravin N.V."/>
        </authorList>
    </citation>
    <scope>NUCLEOTIDE SEQUENCE [LARGE SCALE GENOMIC DNA]</scope>
    <source>
        <strain evidence="5">AL31</strain>
    </source>
</reference>
<dbReference type="InterPro" id="IPR001638">
    <property type="entry name" value="Solute-binding_3/MltF_N"/>
</dbReference>
<evidence type="ECO:0000259" key="4">
    <source>
        <dbReference type="SMART" id="SM00062"/>
    </source>
</evidence>
<feature type="signal peptide" evidence="3">
    <location>
        <begin position="1"/>
        <end position="18"/>
    </location>
</feature>
<dbReference type="SMART" id="SM00062">
    <property type="entry name" value="PBPb"/>
    <property type="match status" value="1"/>
</dbReference>
<gene>
    <name evidence="5" type="ORF">BLITH_1487</name>
</gene>
<comment type="similarity">
    <text evidence="1">Belongs to the phosphate/phosphite/phosphonate binding protein family.</text>
</comment>
<dbReference type="Pfam" id="PF12974">
    <property type="entry name" value="Phosphonate-bd"/>
    <property type="match status" value="1"/>
</dbReference>
<comment type="caution">
    <text evidence="5">The sequence shown here is derived from an EMBL/GenBank/DDBJ whole genome shotgun (WGS) entry which is preliminary data.</text>
</comment>
<protein>
    <submittedName>
        <fullName evidence="5">Phosphonate ABC transporter phosphate-binding periplasmic component</fullName>
    </submittedName>
</protein>
<dbReference type="Proteomes" id="UP000244016">
    <property type="component" value="Unassembled WGS sequence"/>
</dbReference>
<dbReference type="PANTHER" id="PTHR35841:SF1">
    <property type="entry name" value="PHOSPHONATES-BINDING PERIPLASMIC PROTEIN"/>
    <property type="match status" value="1"/>
</dbReference>
<dbReference type="PANTHER" id="PTHR35841">
    <property type="entry name" value="PHOSPHONATES-BINDING PERIPLASMIC PROTEIN"/>
    <property type="match status" value="1"/>
</dbReference>
<dbReference type="EMBL" id="PEBW01000005">
    <property type="protein sequence ID" value="PTQ51410.1"/>
    <property type="molecule type" value="Genomic_DNA"/>
</dbReference>
<accession>A0A2T5G5E6</accession>
<name>A0A2T5G5E6_9BACL</name>
<dbReference type="GO" id="GO:0055085">
    <property type="term" value="P:transmembrane transport"/>
    <property type="evidence" value="ECO:0007669"/>
    <property type="project" value="InterPro"/>
</dbReference>